<organism evidence="1 2">
    <name type="scientific">Zarconia navalis LEGE 11467</name>
    <dbReference type="NCBI Taxonomy" id="1828826"/>
    <lineage>
        <taxon>Bacteria</taxon>
        <taxon>Bacillati</taxon>
        <taxon>Cyanobacteriota</taxon>
        <taxon>Cyanophyceae</taxon>
        <taxon>Oscillatoriophycideae</taxon>
        <taxon>Oscillatoriales</taxon>
        <taxon>Oscillatoriales incertae sedis</taxon>
        <taxon>Zarconia</taxon>
        <taxon>Zarconia navalis</taxon>
    </lineage>
</organism>
<evidence type="ECO:0000313" key="2">
    <source>
        <dbReference type="Proteomes" id="UP000621799"/>
    </source>
</evidence>
<dbReference type="EMBL" id="JADEXN010000116">
    <property type="protein sequence ID" value="MBE9040769.1"/>
    <property type="molecule type" value="Genomic_DNA"/>
</dbReference>
<proteinExistence type="predicted"/>
<keyword evidence="2" id="KW-1185">Reference proteome</keyword>
<accession>A0A928VWD9</accession>
<name>A0A928VWD9_9CYAN</name>
<comment type="caution">
    <text evidence="1">The sequence shown here is derived from an EMBL/GenBank/DDBJ whole genome shotgun (WGS) entry which is preliminary data.</text>
</comment>
<evidence type="ECO:0000313" key="1">
    <source>
        <dbReference type="EMBL" id="MBE9040769.1"/>
    </source>
</evidence>
<reference evidence="1" key="1">
    <citation type="submission" date="2020-10" db="EMBL/GenBank/DDBJ databases">
        <authorList>
            <person name="Castelo-Branco R."/>
            <person name="Eusebio N."/>
            <person name="Adriana R."/>
            <person name="Vieira A."/>
            <person name="Brugerolle De Fraissinette N."/>
            <person name="Rezende De Castro R."/>
            <person name="Schneider M.P."/>
            <person name="Vasconcelos V."/>
            <person name="Leao P.N."/>
        </authorList>
    </citation>
    <scope>NUCLEOTIDE SEQUENCE</scope>
    <source>
        <strain evidence="1">LEGE 11467</strain>
    </source>
</reference>
<protein>
    <submittedName>
        <fullName evidence="1">Uncharacterized protein</fullName>
    </submittedName>
</protein>
<gene>
    <name evidence="1" type="ORF">IQ235_08255</name>
</gene>
<dbReference type="RefSeq" id="WP_264321012.1">
    <property type="nucleotide sequence ID" value="NZ_JADEXN010000116.1"/>
</dbReference>
<dbReference type="Proteomes" id="UP000621799">
    <property type="component" value="Unassembled WGS sequence"/>
</dbReference>
<dbReference type="AlphaFoldDB" id="A0A928VWD9"/>
<sequence>MKSIERTIAVARANQIELKLFLGDTVNIPSIVFASLITSGLGAGLGVAAAEIAPSGRPTCTHARYALVGAVAGLTIGAAQECVRGLKIQADLEEIQHDRSTRKP</sequence>